<feature type="domain" description="Nudix hydrolase" evidence="7">
    <location>
        <begin position="34"/>
        <end position="170"/>
    </location>
</feature>
<organism evidence="8 9">
    <name type="scientific">Medicago truncatula</name>
    <name type="common">Barrel medic</name>
    <name type="synonym">Medicago tribuloides</name>
    <dbReference type="NCBI Taxonomy" id="3880"/>
    <lineage>
        <taxon>Eukaryota</taxon>
        <taxon>Viridiplantae</taxon>
        <taxon>Streptophyta</taxon>
        <taxon>Embryophyta</taxon>
        <taxon>Tracheophyta</taxon>
        <taxon>Spermatophyta</taxon>
        <taxon>Magnoliopsida</taxon>
        <taxon>eudicotyledons</taxon>
        <taxon>Gunneridae</taxon>
        <taxon>Pentapetalae</taxon>
        <taxon>rosids</taxon>
        <taxon>fabids</taxon>
        <taxon>Fabales</taxon>
        <taxon>Fabaceae</taxon>
        <taxon>Papilionoideae</taxon>
        <taxon>50 kb inversion clade</taxon>
        <taxon>NPAAA clade</taxon>
        <taxon>Hologalegina</taxon>
        <taxon>IRL clade</taxon>
        <taxon>Trifolieae</taxon>
        <taxon>Medicago</taxon>
    </lineage>
</organism>
<name>A0A396J202_MEDTR</name>
<evidence type="ECO:0000256" key="4">
    <source>
        <dbReference type="ARBA" id="ARBA00022801"/>
    </source>
</evidence>
<protein>
    <submittedName>
        <fullName evidence="8">Putative NAD(+) diphosphatase</fullName>
        <ecNumber evidence="8">3.6.1.22</ecNumber>
    </submittedName>
</protein>
<dbReference type="FunFam" id="3.90.79.10:FF:000036">
    <property type="entry name" value="Nudix hydrolase 11"/>
    <property type="match status" value="1"/>
</dbReference>
<keyword evidence="5" id="KW-0460">Magnesium</keyword>
<evidence type="ECO:0000256" key="3">
    <source>
        <dbReference type="ARBA" id="ARBA00022723"/>
    </source>
</evidence>
<comment type="cofactor">
    <cofactor evidence="1">
        <name>Mn(2+)</name>
        <dbReference type="ChEBI" id="CHEBI:29035"/>
    </cofactor>
</comment>
<dbReference type="Gramene" id="rna7707">
    <property type="protein sequence ID" value="RHN72039.1"/>
    <property type="gene ID" value="gene7707"/>
</dbReference>
<dbReference type="PANTHER" id="PTHR12992:SF41">
    <property type="entry name" value="NUDIX HYDROLASE 11"/>
    <property type="match status" value="1"/>
</dbReference>
<keyword evidence="4 8" id="KW-0378">Hydrolase</keyword>
<dbReference type="GO" id="GO:2001294">
    <property type="term" value="P:malonyl-CoA catabolic process"/>
    <property type="evidence" value="ECO:0007669"/>
    <property type="project" value="EnsemblPlants"/>
</dbReference>
<dbReference type="InterPro" id="IPR000086">
    <property type="entry name" value="NUDIX_hydrolase_dom"/>
</dbReference>
<dbReference type="CDD" id="cd03426">
    <property type="entry name" value="NUDIX_CoAse_Nudt7"/>
    <property type="match status" value="1"/>
</dbReference>
<keyword evidence="3" id="KW-0479">Metal-binding</keyword>
<accession>A0A396J202</accession>
<evidence type="ECO:0000313" key="8">
    <source>
        <dbReference type="EMBL" id="RHN72039.1"/>
    </source>
</evidence>
<dbReference type="GO" id="GO:0046872">
    <property type="term" value="F:metal ion binding"/>
    <property type="evidence" value="ECO:0007669"/>
    <property type="project" value="UniProtKB-KW"/>
</dbReference>
<evidence type="ECO:0000256" key="1">
    <source>
        <dbReference type="ARBA" id="ARBA00001936"/>
    </source>
</evidence>
<dbReference type="EMBL" id="PSQE01000002">
    <property type="protein sequence ID" value="RHN72039.1"/>
    <property type="molecule type" value="Genomic_DNA"/>
</dbReference>
<dbReference type="PROSITE" id="PS51462">
    <property type="entry name" value="NUDIX"/>
    <property type="match status" value="1"/>
</dbReference>
<dbReference type="InterPro" id="IPR015797">
    <property type="entry name" value="NUDIX_hydrolase-like_dom_sf"/>
</dbReference>
<evidence type="ECO:0000256" key="6">
    <source>
        <dbReference type="ARBA" id="ARBA00023211"/>
    </source>
</evidence>
<dbReference type="Gene3D" id="3.90.79.10">
    <property type="entry name" value="Nucleoside Triphosphate Pyrophosphohydrolase"/>
    <property type="match status" value="1"/>
</dbReference>
<dbReference type="PANTHER" id="PTHR12992">
    <property type="entry name" value="NUDIX HYDROLASE"/>
    <property type="match status" value="1"/>
</dbReference>
<dbReference type="GO" id="GO:0010945">
    <property type="term" value="F:coenzyme A diphosphatase activity"/>
    <property type="evidence" value="ECO:0007669"/>
    <property type="project" value="EnsemblPlants"/>
</dbReference>
<dbReference type="SUPFAM" id="SSF55811">
    <property type="entry name" value="Nudix"/>
    <property type="match status" value="1"/>
</dbReference>
<dbReference type="Proteomes" id="UP000265566">
    <property type="component" value="Chromosome 2"/>
</dbReference>
<dbReference type="GO" id="GO:0005829">
    <property type="term" value="C:cytosol"/>
    <property type="evidence" value="ECO:0007669"/>
    <property type="project" value="EnsemblPlants"/>
</dbReference>
<dbReference type="Pfam" id="PF00293">
    <property type="entry name" value="NUDIX"/>
    <property type="match status" value="1"/>
</dbReference>
<sequence>MSSNGSQRLQTLLHHLKSPSNTNPLKETSIYKQNKRAAVLICLFEGQDGNLRVILTQRASSLSTHAGEVALPGGKRDESDADDIETALREAKEEIGLDPSLVTVVTLLEPFHTKYGITIIPVVGILSNKDTFSPILDSAEVEAVFDVPLEMFLKNDNRRSEEREWLGEKHLVHYFDYEVGNKRYVLWTQSRNANDQKKSTMYEAPTNNMYVTKLVILGVHFAMNFLVYNHLESLMSRGTSWLSLGTF</sequence>
<comment type="caution">
    <text evidence="8">The sequence shown here is derived from an EMBL/GenBank/DDBJ whole genome shotgun (WGS) entry which is preliminary data.</text>
</comment>
<proteinExistence type="predicted"/>
<evidence type="ECO:0000259" key="7">
    <source>
        <dbReference type="PROSITE" id="PS51462"/>
    </source>
</evidence>
<evidence type="ECO:0000313" key="9">
    <source>
        <dbReference type="Proteomes" id="UP000265566"/>
    </source>
</evidence>
<dbReference type="EC" id="3.6.1.22" evidence="8"/>
<dbReference type="GO" id="GO:0000210">
    <property type="term" value="F:NAD+ diphosphatase activity"/>
    <property type="evidence" value="ECO:0007669"/>
    <property type="project" value="EnsemblPlants"/>
</dbReference>
<comment type="cofactor">
    <cofactor evidence="2">
        <name>Mg(2+)</name>
        <dbReference type="ChEBI" id="CHEBI:18420"/>
    </cofactor>
</comment>
<keyword evidence="6" id="KW-0464">Manganese</keyword>
<evidence type="ECO:0000256" key="2">
    <source>
        <dbReference type="ARBA" id="ARBA00001946"/>
    </source>
</evidence>
<dbReference type="InterPro" id="IPR045121">
    <property type="entry name" value="CoAse"/>
</dbReference>
<dbReference type="GO" id="GO:0015937">
    <property type="term" value="P:coenzyme A biosynthetic process"/>
    <property type="evidence" value="ECO:0007669"/>
    <property type="project" value="EnsemblPlants"/>
</dbReference>
<reference evidence="9" key="1">
    <citation type="journal article" date="2018" name="Nat. Plants">
        <title>Whole-genome landscape of Medicago truncatula symbiotic genes.</title>
        <authorList>
            <person name="Pecrix Y."/>
            <person name="Staton S.E."/>
            <person name="Sallet E."/>
            <person name="Lelandais-Briere C."/>
            <person name="Moreau S."/>
            <person name="Carrere S."/>
            <person name="Blein T."/>
            <person name="Jardinaud M.F."/>
            <person name="Latrasse D."/>
            <person name="Zouine M."/>
            <person name="Zahm M."/>
            <person name="Kreplak J."/>
            <person name="Mayjonade B."/>
            <person name="Satge C."/>
            <person name="Perez M."/>
            <person name="Cauet S."/>
            <person name="Marande W."/>
            <person name="Chantry-Darmon C."/>
            <person name="Lopez-Roques C."/>
            <person name="Bouchez O."/>
            <person name="Berard A."/>
            <person name="Debelle F."/>
            <person name="Munos S."/>
            <person name="Bendahmane A."/>
            <person name="Berges H."/>
            <person name="Niebel A."/>
            <person name="Buitink J."/>
            <person name="Frugier F."/>
            <person name="Benhamed M."/>
            <person name="Crespi M."/>
            <person name="Gouzy J."/>
            <person name="Gamas P."/>
        </authorList>
    </citation>
    <scope>NUCLEOTIDE SEQUENCE [LARGE SCALE GENOMIC DNA]</scope>
    <source>
        <strain evidence="9">cv. Jemalong A17</strain>
    </source>
</reference>
<evidence type="ECO:0000256" key="5">
    <source>
        <dbReference type="ARBA" id="ARBA00022842"/>
    </source>
</evidence>
<dbReference type="GO" id="GO:0008893">
    <property type="term" value="F:guanosine-3',5'-bis(diphosphate) 3'-diphosphatase activity"/>
    <property type="evidence" value="ECO:0007669"/>
    <property type="project" value="EnsemblPlants"/>
</dbReference>
<dbReference type="AlphaFoldDB" id="A0A396J202"/>
<gene>
    <name evidence="8" type="ORF">MtrunA17_Chr2g0283341</name>
</gene>